<keyword evidence="2" id="KW-1185">Reference proteome</keyword>
<dbReference type="Proteomes" id="UP000472269">
    <property type="component" value="Unplaced"/>
</dbReference>
<reference evidence="1" key="2">
    <citation type="submission" date="2025-09" db="UniProtKB">
        <authorList>
            <consortium name="Ensembl"/>
        </authorList>
    </citation>
    <scope>IDENTIFICATION</scope>
</reference>
<reference evidence="1" key="1">
    <citation type="submission" date="2025-08" db="UniProtKB">
        <authorList>
            <consortium name="Ensembl"/>
        </authorList>
    </citation>
    <scope>IDENTIFICATION</scope>
</reference>
<dbReference type="Ensembl" id="ENSACUT00000022960.1">
    <property type="protein sequence ID" value="ENSACUP00000021537.1"/>
    <property type="gene ID" value="ENSACUG00000014396.1"/>
</dbReference>
<proteinExistence type="predicted"/>
<accession>A0A663NDA1</accession>
<evidence type="ECO:0000313" key="1">
    <source>
        <dbReference type="Ensembl" id="ENSACUP00000021537.1"/>
    </source>
</evidence>
<dbReference type="AlphaFoldDB" id="A0A663NDA1"/>
<protein>
    <submittedName>
        <fullName evidence="1">Uncharacterized protein</fullName>
    </submittedName>
</protein>
<name>A0A663NDA1_ATHCN</name>
<sequence>MRPVLCRGQELGFCSLPVAFSGSALPCPCDNTAASVLQVFWSDVLGGVAVILALMVLEVSAEHCCVRVPWSRGGSRAKWMTKAKQIWARRRKTVLLWPGELWEWYSGEEGAQRKGGEKKNWEIELKLPREYLG</sequence>
<organism evidence="1 2">
    <name type="scientific">Athene cunicularia</name>
    <name type="common">Burrowing owl</name>
    <name type="synonym">Speotyto cunicularia</name>
    <dbReference type="NCBI Taxonomy" id="194338"/>
    <lineage>
        <taxon>Eukaryota</taxon>
        <taxon>Metazoa</taxon>
        <taxon>Chordata</taxon>
        <taxon>Craniata</taxon>
        <taxon>Vertebrata</taxon>
        <taxon>Euteleostomi</taxon>
        <taxon>Archelosauria</taxon>
        <taxon>Archosauria</taxon>
        <taxon>Dinosauria</taxon>
        <taxon>Saurischia</taxon>
        <taxon>Theropoda</taxon>
        <taxon>Coelurosauria</taxon>
        <taxon>Aves</taxon>
        <taxon>Neognathae</taxon>
        <taxon>Neoaves</taxon>
        <taxon>Telluraves</taxon>
        <taxon>Strigiformes</taxon>
        <taxon>Strigidae</taxon>
        <taxon>Athene</taxon>
    </lineage>
</organism>
<evidence type="ECO:0000313" key="2">
    <source>
        <dbReference type="Proteomes" id="UP000472269"/>
    </source>
</evidence>